<dbReference type="Proteomes" id="UP000323856">
    <property type="component" value="Unassembled WGS sequence"/>
</dbReference>
<dbReference type="InterPro" id="IPR001900">
    <property type="entry name" value="RNase_II/R"/>
</dbReference>
<accession>A0A5B0EGG8</accession>
<reference evidence="2 3" key="1">
    <citation type="submission" date="2019-07" db="EMBL/GenBank/DDBJ databases">
        <title>Analysis of the biochemical properties, biological activity and biotechnological potential of siderophores and biosurfactants produced by Antarctic psychrotolerant bacteria.</title>
        <authorList>
            <person name="Styczynski M."/>
            <person name="Krucon T."/>
            <person name="Decewicz P."/>
            <person name="Dziewit L."/>
        </authorList>
    </citation>
    <scope>NUCLEOTIDE SEQUENCE [LARGE SCALE GENOMIC DNA]</scope>
    <source>
        <strain evidence="2 3">ANT_H27</strain>
    </source>
</reference>
<dbReference type="InterPro" id="IPR012340">
    <property type="entry name" value="NA-bd_OB-fold"/>
</dbReference>
<evidence type="ECO:0000313" key="3">
    <source>
        <dbReference type="Proteomes" id="UP000323856"/>
    </source>
</evidence>
<dbReference type="OrthoDB" id="5800376at2"/>
<gene>
    <name evidence="2" type="ORF">FQ154_06995</name>
</gene>
<sequence>MVSHQNIALTPEAHSTALAAALEALEIEFEVRIEFPPEVLAEAERAIAEFELPPIDKRDIELVTIDPATSTDLDQAVHLSRTAQGYLVHYAIADVPGFVALGGSLDAESQLRGQTVYLPHRRISLHPESISEDAGSLLPGQDRSAYLFSFTLDATGAVSNTVLERAMVRSREKLSYVGVQESLDSGTATEMMLLLREVGLKRIELERARGGASLRIPSQEVECVEGTYTLVADAPLPVEDWNAQISLMTGMEAANIMIQAKVGLLRTMPPPAQKDIDVFRLQALALGTSWSVDQPYGEFLRSLELSDPRQLALMHQATSLFRGATYLAFDGELPEDLVQAAIAAPYAHTTAPLRRLVDRFALLVCSYASAGQEVPVEVRQVLPTLPDLMNGSNRLVNQIERAAIDTVEAASLAHRVGERFSAVTLSASESENGKGKPRGTLQVESPAVMARFEGSAEAGQHVQVELVQADLASRKVLFRIVGP</sequence>
<dbReference type="GO" id="GO:0003723">
    <property type="term" value="F:RNA binding"/>
    <property type="evidence" value="ECO:0007669"/>
    <property type="project" value="InterPro"/>
</dbReference>
<dbReference type="GO" id="GO:0000175">
    <property type="term" value="F:3'-5'-RNA exonuclease activity"/>
    <property type="evidence" value="ECO:0007669"/>
    <property type="project" value="TreeGrafter"/>
</dbReference>
<evidence type="ECO:0000313" key="2">
    <source>
        <dbReference type="EMBL" id="KAA0977993.1"/>
    </source>
</evidence>
<organism evidence="2 3">
    <name type="scientific">Paeniglutamicibacter gangotriensis</name>
    <dbReference type="NCBI Taxonomy" id="254787"/>
    <lineage>
        <taxon>Bacteria</taxon>
        <taxon>Bacillati</taxon>
        <taxon>Actinomycetota</taxon>
        <taxon>Actinomycetes</taxon>
        <taxon>Micrococcales</taxon>
        <taxon>Micrococcaceae</taxon>
        <taxon>Paeniglutamicibacter</taxon>
    </lineage>
</organism>
<protein>
    <submittedName>
        <fullName evidence="2">RNB domain-containing ribonuclease</fullName>
    </submittedName>
</protein>
<dbReference type="GO" id="GO:0006402">
    <property type="term" value="P:mRNA catabolic process"/>
    <property type="evidence" value="ECO:0007669"/>
    <property type="project" value="TreeGrafter"/>
</dbReference>
<evidence type="ECO:0000259" key="1">
    <source>
        <dbReference type="SMART" id="SM00955"/>
    </source>
</evidence>
<dbReference type="Pfam" id="PF00773">
    <property type="entry name" value="RNB"/>
    <property type="match status" value="1"/>
</dbReference>
<feature type="domain" description="RNB" evidence="1">
    <location>
        <begin position="54"/>
        <end position="371"/>
    </location>
</feature>
<dbReference type="PANTHER" id="PTHR23355">
    <property type="entry name" value="RIBONUCLEASE"/>
    <property type="match status" value="1"/>
</dbReference>
<dbReference type="InterPro" id="IPR040596">
    <property type="entry name" value="RNase_II_C_S1"/>
</dbReference>
<dbReference type="AlphaFoldDB" id="A0A5B0EGG8"/>
<dbReference type="SUPFAM" id="SSF50249">
    <property type="entry name" value="Nucleic acid-binding proteins"/>
    <property type="match status" value="1"/>
</dbReference>
<proteinExistence type="predicted"/>
<dbReference type="SMART" id="SM00955">
    <property type="entry name" value="RNB"/>
    <property type="match status" value="1"/>
</dbReference>
<dbReference type="EMBL" id="VOBL01000005">
    <property type="protein sequence ID" value="KAA0977993.1"/>
    <property type="molecule type" value="Genomic_DNA"/>
</dbReference>
<comment type="caution">
    <text evidence="2">The sequence shown here is derived from an EMBL/GenBank/DDBJ whole genome shotgun (WGS) entry which is preliminary data.</text>
</comment>
<dbReference type="Pfam" id="PF18614">
    <property type="entry name" value="RNase_II_C_S1"/>
    <property type="match status" value="1"/>
</dbReference>
<dbReference type="PANTHER" id="PTHR23355:SF42">
    <property type="entry name" value="RIBONUCLEASE II, CHLOROPLASTIC_MITOCHONDRIAL"/>
    <property type="match status" value="1"/>
</dbReference>
<name>A0A5B0EGG8_9MICC</name>
<dbReference type="GO" id="GO:0000932">
    <property type="term" value="C:P-body"/>
    <property type="evidence" value="ECO:0007669"/>
    <property type="project" value="TreeGrafter"/>
</dbReference>
<dbReference type="InterPro" id="IPR050180">
    <property type="entry name" value="RNR_Ribonuclease"/>
</dbReference>